<evidence type="ECO:0000313" key="2">
    <source>
        <dbReference type="Proteomes" id="UP000823674"/>
    </source>
</evidence>
<dbReference type="EMBL" id="JADBGQ010000008">
    <property type="protein sequence ID" value="KAG5384696.1"/>
    <property type="molecule type" value="Genomic_DNA"/>
</dbReference>
<gene>
    <name evidence="1" type="primary">A09g511470.1_BraROA</name>
    <name evidence="1" type="ORF">IGI04_036166</name>
</gene>
<keyword evidence="2" id="KW-1185">Reference proteome</keyword>
<protein>
    <submittedName>
        <fullName evidence="1">Uncharacterized protein</fullName>
    </submittedName>
</protein>
<accession>A0ABQ7LHK4</accession>
<dbReference type="Proteomes" id="UP000823674">
    <property type="component" value="Chromosome A09"/>
</dbReference>
<evidence type="ECO:0000313" key="1">
    <source>
        <dbReference type="EMBL" id="KAG5384696.1"/>
    </source>
</evidence>
<reference evidence="1 2" key="1">
    <citation type="submission" date="2021-03" db="EMBL/GenBank/DDBJ databases">
        <authorList>
            <person name="King G.J."/>
            <person name="Bancroft I."/>
            <person name="Baten A."/>
            <person name="Bloomfield J."/>
            <person name="Borpatragohain P."/>
            <person name="He Z."/>
            <person name="Irish N."/>
            <person name="Irwin J."/>
            <person name="Liu K."/>
            <person name="Mauleon R.P."/>
            <person name="Moore J."/>
            <person name="Morris R."/>
            <person name="Ostergaard L."/>
            <person name="Wang B."/>
            <person name="Wells R."/>
        </authorList>
    </citation>
    <scope>NUCLEOTIDE SEQUENCE [LARGE SCALE GENOMIC DNA]</scope>
    <source>
        <strain evidence="1">R-o-18</strain>
        <tissue evidence="1">Leaf</tissue>
    </source>
</reference>
<proteinExistence type="predicted"/>
<comment type="caution">
    <text evidence="1">The sequence shown here is derived from an EMBL/GenBank/DDBJ whole genome shotgun (WGS) entry which is preliminary data.</text>
</comment>
<sequence length="135" mass="15350">FVHPTVPIRLTEPSHVRLDWSFGWNHVQTTKSTEPQPVFPDQLNILRPTVEPELAWVMKKPKTNMHYYPADHPDSPASVLIFTPCIHLPTHSFISGWLALDHGYIKSHSASLDDPFNPSQFQKCHCLLGSYPTPS</sequence>
<feature type="non-terminal residue" evidence="1">
    <location>
        <position position="1"/>
    </location>
</feature>
<name>A0ABQ7LHK4_BRACM</name>
<organism evidence="1 2">
    <name type="scientific">Brassica rapa subsp. trilocularis</name>
    <dbReference type="NCBI Taxonomy" id="1813537"/>
    <lineage>
        <taxon>Eukaryota</taxon>
        <taxon>Viridiplantae</taxon>
        <taxon>Streptophyta</taxon>
        <taxon>Embryophyta</taxon>
        <taxon>Tracheophyta</taxon>
        <taxon>Spermatophyta</taxon>
        <taxon>Magnoliopsida</taxon>
        <taxon>eudicotyledons</taxon>
        <taxon>Gunneridae</taxon>
        <taxon>Pentapetalae</taxon>
        <taxon>rosids</taxon>
        <taxon>malvids</taxon>
        <taxon>Brassicales</taxon>
        <taxon>Brassicaceae</taxon>
        <taxon>Brassiceae</taxon>
        <taxon>Brassica</taxon>
    </lineage>
</organism>